<accession>A0A419SVL7</accession>
<name>A0A419SVL7_9FIRM</name>
<dbReference type="InterPro" id="IPR007624">
    <property type="entry name" value="RNA_pol_sigma70_r3"/>
</dbReference>
<gene>
    <name evidence="8" type="ORF">BET01_07830</name>
</gene>
<dbReference type="Pfam" id="PF04539">
    <property type="entry name" value="Sigma70_r3"/>
    <property type="match status" value="1"/>
</dbReference>
<evidence type="ECO:0000313" key="9">
    <source>
        <dbReference type="Proteomes" id="UP000284277"/>
    </source>
</evidence>
<comment type="similarity">
    <text evidence="5">Belongs to the sigma-70 factor family.</text>
</comment>
<dbReference type="InterPro" id="IPR036388">
    <property type="entry name" value="WH-like_DNA-bd_sf"/>
</dbReference>
<dbReference type="PROSITE" id="PS00715">
    <property type="entry name" value="SIGMA70_1"/>
    <property type="match status" value="1"/>
</dbReference>
<keyword evidence="9" id="KW-1185">Reference proteome</keyword>
<dbReference type="PANTHER" id="PTHR30603:SF47">
    <property type="entry name" value="RNA POLYMERASE SIGMA FACTOR SIGD, CHLOROPLASTIC"/>
    <property type="match status" value="1"/>
</dbReference>
<dbReference type="InterPro" id="IPR013325">
    <property type="entry name" value="RNA_pol_sigma_r2"/>
</dbReference>
<dbReference type="InterPro" id="IPR014284">
    <property type="entry name" value="RNA_pol_sigma-70_dom"/>
</dbReference>
<organism evidence="8 9">
    <name type="scientific">Lacrimispora algidixylanolytica</name>
    <dbReference type="NCBI Taxonomy" id="94868"/>
    <lineage>
        <taxon>Bacteria</taxon>
        <taxon>Bacillati</taxon>
        <taxon>Bacillota</taxon>
        <taxon>Clostridia</taxon>
        <taxon>Lachnospirales</taxon>
        <taxon>Lachnospiraceae</taxon>
        <taxon>Lacrimispora</taxon>
    </lineage>
</organism>
<proteinExistence type="inferred from homology"/>
<comment type="function">
    <text evidence="5">Sigma factors are initiation factors that promote the attachment of RNA polymerase to specific initiation sites and are then released.</text>
</comment>
<dbReference type="InterPro" id="IPR050239">
    <property type="entry name" value="Sigma-70_RNA_pol_init_factors"/>
</dbReference>
<dbReference type="SUPFAM" id="SSF88946">
    <property type="entry name" value="Sigma2 domain of RNA polymerase sigma factors"/>
    <property type="match status" value="1"/>
</dbReference>
<dbReference type="GO" id="GO:0006352">
    <property type="term" value="P:DNA-templated transcription initiation"/>
    <property type="evidence" value="ECO:0007669"/>
    <property type="project" value="InterPro"/>
</dbReference>
<dbReference type="NCBIfam" id="TIGR02937">
    <property type="entry name" value="sigma70-ECF"/>
    <property type="match status" value="1"/>
</dbReference>
<feature type="domain" description="RNA polymerase sigma-70" evidence="6">
    <location>
        <begin position="88"/>
        <end position="101"/>
    </location>
</feature>
<keyword evidence="2 5" id="KW-0731">Sigma factor</keyword>
<dbReference type="InterPro" id="IPR000943">
    <property type="entry name" value="RNA_pol_sigma70"/>
</dbReference>
<dbReference type="Gene3D" id="1.10.601.10">
    <property type="entry name" value="RNA Polymerase Primary Sigma Factor"/>
    <property type="match status" value="1"/>
</dbReference>
<dbReference type="Pfam" id="PF00140">
    <property type="entry name" value="Sigma70_r1_2"/>
    <property type="match status" value="1"/>
</dbReference>
<sequence>MPAAEQKNVDATIETKQLDTYVDDSIKMYLLQAGESPLLTQQEEYQLAKLSAQGNREAKNRLVCSNLRLVVSIAKKHEPYVQSLTLLDLIQEGNIGLMKAVERYDYSLGYRFSTYATWWIRQAITRGIADQDRAIRLPVHHRDDLNLIHQILRQLDHKQESFTTQDVSELTGFSVEKIDKLLLDSASIASLDTPLMDDNSCFLGDFIEDKTILSPEKSVIDIMLKEEINKQLSSLKPREQIVVNMRFGLNGENPHTLEEVGNHIGVTRERIRQIETRALSSLRVAKRSKHLVDFL</sequence>
<keyword evidence="1 5" id="KW-0805">Transcription regulation</keyword>
<dbReference type="GO" id="GO:0016987">
    <property type="term" value="F:sigma factor activity"/>
    <property type="evidence" value="ECO:0007669"/>
    <property type="project" value="UniProtKB-KW"/>
</dbReference>
<dbReference type="OrthoDB" id="9809557at2"/>
<reference evidence="8 9" key="1">
    <citation type="submission" date="2016-08" db="EMBL/GenBank/DDBJ databases">
        <title>A new outlook on sporulation: Clostridium algidixylanolyticum.</title>
        <authorList>
            <person name="Poppleton D.I."/>
            <person name="Gribaldo S."/>
        </authorList>
    </citation>
    <scope>NUCLEOTIDE SEQUENCE [LARGE SCALE GENOMIC DNA]</scope>
    <source>
        <strain evidence="8 9">SPL73</strain>
    </source>
</reference>
<dbReference type="Pfam" id="PF04545">
    <property type="entry name" value="Sigma70_r4"/>
    <property type="match status" value="1"/>
</dbReference>
<dbReference type="PRINTS" id="PR00046">
    <property type="entry name" value="SIGMA70FCT"/>
</dbReference>
<feature type="domain" description="RNA polymerase sigma-70" evidence="7">
    <location>
        <begin position="256"/>
        <end position="282"/>
    </location>
</feature>
<evidence type="ECO:0000256" key="2">
    <source>
        <dbReference type="ARBA" id="ARBA00023082"/>
    </source>
</evidence>
<dbReference type="Proteomes" id="UP000284277">
    <property type="component" value="Unassembled WGS sequence"/>
</dbReference>
<protein>
    <recommendedName>
        <fullName evidence="5">RNA polymerase sigma factor</fullName>
    </recommendedName>
</protein>
<dbReference type="InterPro" id="IPR007630">
    <property type="entry name" value="RNA_pol_sigma70_r4"/>
</dbReference>
<evidence type="ECO:0000256" key="3">
    <source>
        <dbReference type="ARBA" id="ARBA00023125"/>
    </source>
</evidence>
<dbReference type="Gene3D" id="1.10.10.10">
    <property type="entry name" value="Winged helix-like DNA-binding domain superfamily/Winged helix DNA-binding domain"/>
    <property type="match status" value="2"/>
</dbReference>
<keyword evidence="3 5" id="KW-0238">DNA-binding</keyword>
<dbReference type="AlphaFoldDB" id="A0A419SVL7"/>
<dbReference type="GO" id="GO:0003677">
    <property type="term" value="F:DNA binding"/>
    <property type="evidence" value="ECO:0007669"/>
    <property type="project" value="UniProtKB-KW"/>
</dbReference>
<comment type="caution">
    <text evidence="8">The sequence shown here is derived from an EMBL/GenBank/DDBJ whole genome shotgun (WGS) entry which is preliminary data.</text>
</comment>
<dbReference type="PROSITE" id="PS00716">
    <property type="entry name" value="SIGMA70_2"/>
    <property type="match status" value="1"/>
</dbReference>
<dbReference type="InterPro" id="IPR013324">
    <property type="entry name" value="RNA_pol_sigma_r3/r4-like"/>
</dbReference>
<evidence type="ECO:0000259" key="6">
    <source>
        <dbReference type="PROSITE" id="PS00715"/>
    </source>
</evidence>
<dbReference type="PANTHER" id="PTHR30603">
    <property type="entry name" value="RNA POLYMERASE SIGMA FACTOR RPO"/>
    <property type="match status" value="1"/>
</dbReference>
<evidence type="ECO:0000256" key="5">
    <source>
        <dbReference type="RuleBase" id="RU362124"/>
    </source>
</evidence>
<dbReference type="CDD" id="cd06171">
    <property type="entry name" value="Sigma70_r4"/>
    <property type="match status" value="1"/>
</dbReference>
<evidence type="ECO:0000313" key="8">
    <source>
        <dbReference type="EMBL" id="RKD29257.1"/>
    </source>
</evidence>
<keyword evidence="4 5" id="KW-0804">Transcription</keyword>
<dbReference type="SUPFAM" id="SSF88659">
    <property type="entry name" value="Sigma3 and sigma4 domains of RNA polymerase sigma factors"/>
    <property type="match status" value="2"/>
</dbReference>
<evidence type="ECO:0000259" key="7">
    <source>
        <dbReference type="PROSITE" id="PS00716"/>
    </source>
</evidence>
<dbReference type="EMBL" id="MCIA01000032">
    <property type="protein sequence ID" value="RKD29257.1"/>
    <property type="molecule type" value="Genomic_DNA"/>
</dbReference>
<evidence type="ECO:0000256" key="1">
    <source>
        <dbReference type="ARBA" id="ARBA00023015"/>
    </source>
</evidence>
<dbReference type="InterPro" id="IPR009042">
    <property type="entry name" value="RNA_pol_sigma70_r1_2"/>
</dbReference>
<evidence type="ECO:0000256" key="4">
    <source>
        <dbReference type="ARBA" id="ARBA00023163"/>
    </source>
</evidence>
<dbReference type="InterPro" id="IPR007627">
    <property type="entry name" value="RNA_pol_sigma70_r2"/>
</dbReference>
<dbReference type="PIRSF" id="PIRSF000770">
    <property type="entry name" value="RNA_pol_sigma-SigE/K"/>
    <property type="match status" value="1"/>
</dbReference>
<dbReference type="Pfam" id="PF04542">
    <property type="entry name" value="Sigma70_r2"/>
    <property type="match status" value="1"/>
</dbReference>
<dbReference type="RefSeq" id="WP_120198091.1">
    <property type="nucleotide sequence ID" value="NZ_MCIA01000032.1"/>
</dbReference>